<name>A0A375GU97_9BURK</name>
<sequence>MSRICRRGFGCGPLSGPYRRKPGQVFALFWMQMVSGSYRRSRGSSHGVGHLLWSDIVAHF</sequence>
<accession>A0A375GU97</accession>
<organism evidence="1 2">
    <name type="scientific">Cupriavidus taiwanensis</name>
    <dbReference type="NCBI Taxonomy" id="164546"/>
    <lineage>
        <taxon>Bacteria</taxon>
        <taxon>Pseudomonadati</taxon>
        <taxon>Pseudomonadota</taxon>
        <taxon>Betaproteobacteria</taxon>
        <taxon>Burkholderiales</taxon>
        <taxon>Burkholderiaceae</taxon>
        <taxon>Cupriavidus</taxon>
    </lineage>
</organism>
<dbReference type="AlphaFoldDB" id="A0A375GU97"/>
<evidence type="ECO:0000313" key="2">
    <source>
        <dbReference type="Proteomes" id="UP000255505"/>
    </source>
</evidence>
<evidence type="ECO:0000313" key="1">
    <source>
        <dbReference type="EMBL" id="SPK72472.1"/>
    </source>
</evidence>
<dbReference type="EMBL" id="LT991976">
    <property type="protein sequence ID" value="SPK72472.1"/>
    <property type="molecule type" value="Genomic_DNA"/>
</dbReference>
<dbReference type="Proteomes" id="UP000255505">
    <property type="component" value="Chromosome I"/>
</dbReference>
<proteinExistence type="predicted"/>
<protein>
    <submittedName>
        <fullName evidence="1">Uncharacterized protein</fullName>
    </submittedName>
</protein>
<gene>
    <name evidence="1" type="ORF">CT19425_70172</name>
</gene>
<reference evidence="1 2" key="1">
    <citation type="submission" date="2018-01" db="EMBL/GenBank/DDBJ databases">
        <authorList>
            <person name="Gaut B.S."/>
            <person name="Morton B.R."/>
            <person name="Clegg M.T."/>
            <person name="Duvall M.R."/>
        </authorList>
    </citation>
    <scope>NUCLEOTIDE SEQUENCE [LARGE SCALE GENOMIC DNA]</scope>
    <source>
        <strain evidence="1">Cupriavidus taiwanensis LMG 19425</strain>
    </source>
</reference>